<dbReference type="SUPFAM" id="SSF81648">
    <property type="entry name" value="a domain/subunit of cytochrome bc1 complex (Ubiquinol-cytochrome c reductase)"/>
    <property type="match status" value="1"/>
</dbReference>
<dbReference type="PIRSF" id="PIRSF000033">
    <property type="entry name" value="B6f_17K"/>
    <property type="match status" value="1"/>
</dbReference>
<dbReference type="GO" id="GO:0009767">
    <property type="term" value="P:photosynthetic electron transport chain"/>
    <property type="evidence" value="ECO:0007669"/>
    <property type="project" value="InterPro"/>
</dbReference>
<dbReference type="GO" id="GO:0009055">
    <property type="term" value="F:electron transfer activity"/>
    <property type="evidence" value="ECO:0007669"/>
    <property type="project" value="InterPro"/>
</dbReference>
<dbReference type="EMBL" id="PVWO01000014">
    <property type="protein sequence ID" value="PSB59108.1"/>
    <property type="molecule type" value="Genomic_DNA"/>
</dbReference>
<feature type="transmembrane region" description="Helical" evidence="10">
    <location>
        <begin position="92"/>
        <end position="115"/>
    </location>
</feature>
<dbReference type="Gene3D" id="1.10.287.980">
    <property type="entry name" value="plastocyanin oxidoreductase"/>
    <property type="match status" value="1"/>
</dbReference>
<sequence length="161" mass="18080">MTQLDRQSTDKTDLPLTPELTIPNRTGRRRWAWLNNFLYLFPTVGLGTVALCIGLAVLNPVAMNDPADPFATPEHLLPEWYLLPVYQLVRLIPYKIVGIVTMVAFATGLLLLPIIENLVRFDPRLRRGVSIAIFSFSTIVTLWLGFGARLPIEDAFSLGLF</sequence>
<keyword evidence="2 9" id="KW-0813">Transport</keyword>
<dbReference type="GO" id="GO:0042651">
    <property type="term" value="C:thylakoid membrane"/>
    <property type="evidence" value="ECO:0007669"/>
    <property type="project" value="InterPro"/>
</dbReference>
<evidence type="ECO:0000256" key="7">
    <source>
        <dbReference type="ARBA" id="ARBA00023136"/>
    </source>
</evidence>
<feature type="transmembrane region" description="Helical" evidence="10">
    <location>
        <begin position="37"/>
        <end position="58"/>
    </location>
</feature>
<gene>
    <name evidence="12" type="ORF">C7B77_02220</name>
</gene>
<evidence type="ECO:0000256" key="4">
    <source>
        <dbReference type="ARBA" id="ARBA00022692"/>
    </source>
</evidence>
<keyword evidence="13" id="KW-1185">Reference proteome</keyword>
<evidence type="ECO:0000256" key="8">
    <source>
        <dbReference type="ARBA" id="ARBA00025834"/>
    </source>
</evidence>
<keyword evidence="3 9" id="KW-0602">Photosynthesis</keyword>
<evidence type="ECO:0000256" key="6">
    <source>
        <dbReference type="ARBA" id="ARBA00022989"/>
    </source>
</evidence>
<dbReference type="Proteomes" id="UP000238937">
    <property type="component" value="Unassembled WGS sequence"/>
</dbReference>
<dbReference type="RefSeq" id="WP_106299891.1">
    <property type="nucleotide sequence ID" value="NZ_PVWO01000014.1"/>
</dbReference>
<protein>
    <recommendedName>
        <fullName evidence="9">Cytochrome b6-f complex subunit 4</fullName>
    </recommendedName>
</protein>
<proteinExistence type="inferred from homology"/>
<dbReference type="InterPro" id="IPR005870">
    <property type="entry name" value="Cyt_b6/f_cplx_suIV"/>
</dbReference>
<accession>A0A2T1GMT1</accession>
<evidence type="ECO:0000256" key="3">
    <source>
        <dbReference type="ARBA" id="ARBA00022531"/>
    </source>
</evidence>
<evidence type="ECO:0000256" key="10">
    <source>
        <dbReference type="SAM" id="Phobius"/>
    </source>
</evidence>
<dbReference type="PROSITE" id="PS51003">
    <property type="entry name" value="CYTB_CTER"/>
    <property type="match status" value="1"/>
</dbReference>
<dbReference type="NCBIfam" id="TIGR01156">
    <property type="entry name" value="cytb6_f_IV"/>
    <property type="match status" value="1"/>
</dbReference>
<organism evidence="12 13">
    <name type="scientific">Chamaesiphon polymorphus CCALA 037</name>
    <dbReference type="NCBI Taxonomy" id="2107692"/>
    <lineage>
        <taxon>Bacteria</taxon>
        <taxon>Bacillati</taxon>
        <taxon>Cyanobacteriota</taxon>
        <taxon>Cyanophyceae</taxon>
        <taxon>Gomontiellales</taxon>
        <taxon>Chamaesiphonaceae</taxon>
        <taxon>Chamaesiphon</taxon>
    </lineage>
</organism>
<comment type="subcellular location">
    <subcellularLocation>
        <location evidence="1">Membrane</location>
        <topology evidence="1">Multi-pass membrane protein</topology>
    </subcellularLocation>
</comment>
<feature type="transmembrane region" description="Helical" evidence="10">
    <location>
        <begin position="127"/>
        <end position="146"/>
    </location>
</feature>
<evidence type="ECO:0000259" key="11">
    <source>
        <dbReference type="PROSITE" id="PS51003"/>
    </source>
</evidence>
<comment type="similarity">
    <text evidence="9">Belongs to the cytochrome b family. PetD subfamily.</text>
</comment>
<keyword evidence="4 9" id="KW-0812">Transmembrane</keyword>
<comment type="function">
    <text evidence="9">Component of the cytochrome b6-f complex, which mediates electron transfer between photosystem II (PSII) and photosystem I (PSI), cyclic electron flow around PSI, and state transitions.</text>
</comment>
<keyword evidence="6 10" id="KW-1133">Transmembrane helix</keyword>
<evidence type="ECO:0000256" key="2">
    <source>
        <dbReference type="ARBA" id="ARBA00022448"/>
    </source>
</evidence>
<evidence type="ECO:0000256" key="9">
    <source>
        <dbReference type="RuleBase" id="RU003329"/>
    </source>
</evidence>
<comment type="subunit">
    <text evidence="8 9">The 4 large subunits of the cytochrome b6-f complex are cytochrome b6, subunit IV (17 kDa polypeptide, PetD), cytochrome f and the Rieske protein, while the 4 small subunits are PetG, PetL, PetM and PetN. The complex functions as a dimer.</text>
</comment>
<reference evidence="12 13" key="1">
    <citation type="submission" date="2018-03" db="EMBL/GenBank/DDBJ databases">
        <title>The ancient ancestry and fast evolution of plastids.</title>
        <authorList>
            <person name="Moore K.R."/>
            <person name="Magnabosco C."/>
            <person name="Momper L."/>
            <person name="Gold D.A."/>
            <person name="Bosak T."/>
            <person name="Fournier G.P."/>
        </authorList>
    </citation>
    <scope>NUCLEOTIDE SEQUENCE [LARGE SCALE GENOMIC DNA]</scope>
    <source>
        <strain evidence="12 13">CCALA 037</strain>
    </source>
</reference>
<dbReference type="InterPro" id="IPR036150">
    <property type="entry name" value="Cyt_b/b6_C_sf"/>
</dbReference>
<dbReference type="GO" id="GO:0016491">
    <property type="term" value="F:oxidoreductase activity"/>
    <property type="evidence" value="ECO:0007669"/>
    <property type="project" value="UniProtKB-UniRule"/>
</dbReference>
<evidence type="ECO:0000256" key="1">
    <source>
        <dbReference type="ARBA" id="ARBA00004141"/>
    </source>
</evidence>
<keyword evidence="7 10" id="KW-0472">Membrane</keyword>
<keyword evidence="5 9" id="KW-0249">Electron transport</keyword>
<feature type="domain" description="Cytochrome b/b6 C-terminal region profile" evidence="11">
    <location>
        <begin position="6"/>
        <end position="161"/>
    </location>
</feature>
<dbReference type="OrthoDB" id="529454at2"/>
<dbReference type="Gene3D" id="1.20.5.510">
    <property type="entry name" value="Single helix bin"/>
    <property type="match status" value="1"/>
</dbReference>
<evidence type="ECO:0000313" key="12">
    <source>
        <dbReference type="EMBL" id="PSB59108.1"/>
    </source>
</evidence>
<evidence type="ECO:0000256" key="5">
    <source>
        <dbReference type="ARBA" id="ARBA00022982"/>
    </source>
</evidence>
<dbReference type="InterPro" id="IPR005798">
    <property type="entry name" value="Cyt_b/b6_C"/>
</dbReference>
<dbReference type="Pfam" id="PF00032">
    <property type="entry name" value="Cytochrom_B_C"/>
    <property type="match status" value="1"/>
</dbReference>
<evidence type="ECO:0000313" key="13">
    <source>
        <dbReference type="Proteomes" id="UP000238937"/>
    </source>
</evidence>
<name>A0A2T1GMT1_9CYAN</name>
<comment type="caution">
    <text evidence="12">The sequence shown here is derived from an EMBL/GenBank/DDBJ whole genome shotgun (WGS) entry which is preliminary data.</text>
</comment>
<dbReference type="AlphaFoldDB" id="A0A2T1GMT1"/>